<reference evidence="2" key="1">
    <citation type="journal article" date="2005" name="Nature">
        <title>The map-based sequence of the rice genome.</title>
        <authorList>
            <consortium name="International rice genome sequencing project (IRGSP)"/>
            <person name="Matsumoto T."/>
            <person name="Wu J."/>
            <person name="Kanamori H."/>
            <person name="Katayose Y."/>
            <person name="Fujisawa M."/>
            <person name="Namiki N."/>
            <person name="Mizuno H."/>
            <person name="Yamamoto K."/>
            <person name="Antonio B.A."/>
            <person name="Baba T."/>
            <person name="Sakata K."/>
            <person name="Nagamura Y."/>
            <person name="Aoki H."/>
            <person name="Arikawa K."/>
            <person name="Arita K."/>
            <person name="Bito T."/>
            <person name="Chiden Y."/>
            <person name="Fujitsuka N."/>
            <person name="Fukunaka R."/>
            <person name="Hamada M."/>
            <person name="Harada C."/>
            <person name="Hayashi A."/>
            <person name="Hijishita S."/>
            <person name="Honda M."/>
            <person name="Hosokawa S."/>
            <person name="Ichikawa Y."/>
            <person name="Idonuma A."/>
            <person name="Iijima M."/>
            <person name="Ikeda M."/>
            <person name="Ikeno M."/>
            <person name="Ito K."/>
            <person name="Ito S."/>
            <person name="Ito T."/>
            <person name="Ito Y."/>
            <person name="Ito Y."/>
            <person name="Iwabuchi A."/>
            <person name="Kamiya K."/>
            <person name="Karasawa W."/>
            <person name="Kurita K."/>
            <person name="Katagiri S."/>
            <person name="Kikuta A."/>
            <person name="Kobayashi H."/>
            <person name="Kobayashi N."/>
            <person name="Machita K."/>
            <person name="Maehara T."/>
            <person name="Masukawa M."/>
            <person name="Mizubayashi T."/>
            <person name="Mukai Y."/>
            <person name="Nagasaki H."/>
            <person name="Nagata Y."/>
            <person name="Naito S."/>
            <person name="Nakashima M."/>
            <person name="Nakama Y."/>
            <person name="Nakamichi Y."/>
            <person name="Nakamura M."/>
            <person name="Meguro A."/>
            <person name="Negishi M."/>
            <person name="Ohta I."/>
            <person name="Ohta T."/>
            <person name="Okamoto M."/>
            <person name="Ono N."/>
            <person name="Saji S."/>
            <person name="Sakaguchi M."/>
            <person name="Sakai K."/>
            <person name="Shibata M."/>
            <person name="Shimokawa T."/>
            <person name="Song J."/>
            <person name="Takazaki Y."/>
            <person name="Terasawa K."/>
            <person name="Tsugane M."/>
            <person name="Tsuji K."/>
            <person name="Ueda S."/>
            <person name="Waki K."/>
            <person name="Yamagata H."/>
            <person name="Yamamoto M."/>
            <person name="Yamamoto S."/>
            <person name="Yamane H."/>
            <person name="Yoshiki S."/>
            <person name="Yoshihara R."/>
            <person name="Yukawa K."/>
            <person name="Zhong H."/>
            <person name="Yano M."/>
            <person name="Yuan Q."/>
            <person name="Ouyang S."/>
            <person name="Liu J."/>
            <person name="Jones K.M."/>
            <person name="Gansberger K."/>
            <person name="Moffat K."/>
            <person name="Hill J."/>
            <person name="Bera J."/>
            <person name="Fadrosh D."/>
            <person name="Jin S."/>
            <person name="Johri S."/>
            <person name="Kim M."/>
            <person name="Overton L."/>
            <person name="Reardon M."/>
            <person name="Tsitrin T."/>
            <person name="Vuong H."/>
            <person name="Weaver B."/>
            <person name="Ciecko A."/>
            <person name="Tallon L."/>
            <person name="Jackson J."/>
            <person name="Pai G."/>
            <person name="Aken S.V."/>
            <person name="Utterback T."/>
            <person name="Reidmuller S."/>
            <person name="Feldblyum T."/>
            <person name="Hsiao J."/>
            <person name="Zismann V."/>
            <person name="Iobst S."/>
            <person name="de Vazeille A.R."/>
            <person name="Buell C.R."/>
            <person name="Ying K."/>
            <person name="Li Y."/>
            <person name="Lu T."/>
            <person name="Huang Y."/>
            <person name="Zhao Q."/>
            <person name="Feng Q."/>
            <person name="Zhang L."/>
            <person name="Zhu J."/>
            <person name="Weng Q."/>
            <person name="Mu J."/>
            <person name="Lu Y."/>
            <person name="Fan D."/>
            <person name="Liu Y."/>
            <person name="Guan J."/>
            <person name="Zhang Y."/>
            <person name="Yu S."/>
            <person name="Liu X."/>
            <person name="Zhang Y."/>
            <person name="Hong G."/>
            <person name="Han B."/>
            <person name="Choisne N."/>
            <person name="Demange N."/>
            <person name="Orjeda G."/>
            <person name="Samain S."/>
            <person name="Cattolico L."/>
            <person name="Pelletier E."/>
            <person name="Couloux A."/>
            <person name="Segurens B."/>
            <person name="Wincker P."/>
            <person name="D'Hont A."/>
            <person name="Scarpelli C."/>
            <person name="Weissenbach J."/>
            <person name="Salanoubat M."/>
            <person name="Quetier F."/>
            <person name="Yu Y."/>
            <person name="Kim H.R."/>
            <person name="Rambo T."/>
            <person name="Currie J."/>
            <person name="Collura K."/>
            <person name="Luo M."/>
            <person name="Yang T."/>
            <person name="Ammiraju J.S.S."/>
            <person name="Engler F."/>
            <person name="Soderlund C."/>
            <person name="Wing R.A."/>
            <person name="Palmer L.E."/>
            <person name="de la Bastide M."/>
            <person name="Spiegel L."/>
            <person name="Nascimento L."/>
            <person name="Zutavern T."/>
            <person name="O'Shaughnessy A."/>
            <person name="Dike S."/>
            <person name="Dedhia N."/>
            <person name="Preston R."/>
            <person name="Balija V."/>
            <person name="McCombie W.R."/>
            <person name="Chow T."/>
            <person name="Chen H."/>
            <person name="Chung M."/>
            <person name="Chen C."/>
            <person name="Shaw J."/>
            <person name="Wu H."/>
            <person name="Hsiao K."/>
            <person name="Chao Y."/>
            <person name="Chu M."/>
            <person name="Cheng C."/>
            <person name="Hour A."/>
            <person name="Lee P."/>
            <person name="Lin S."/>
            <person name="Lin Y."/>
            <person name="Liou J."/>
            <person name="Liu S."/>
            <person name="Hsing Y."/>
            <person name="Raghuvanshi S."/>
            <person name="Mohanty A."/>
            <person name="Bharti A.K."/>
            <person name="Gaur A."/>
            <person name="Gupta V."/>
            <person name="Kumar D."/>
            <person name="Ravi V."/>
            <person name="Vij S."/>
            <person name="Kapur A."/>
            <person name="Khurana P."/>
            <person name="Khurana P."/>
            <person name="Khurana J.P."/>
            <person name="Tyagi A.K."/>
            <person name="Gaikwad K."/>
            <person name="Singh A."/>
            <person name="Dalal V."/>
            <person name="Srivastava S."/>
            <person name="Dixit A."/>
            <person name="Pal A.K."/>
            <person name="Ghazi I.A."/>
            <person name="Yadav M."/>
            <person name="Pandit A."/>
            <person name="Bhargava A."/>
            <person name="Sureshbabu K."/>
            <person name="Batra K."/>
            <person name="Sharma T.R."/>
            <person name="Mohapatra T."/>
            <person name="Singh N.K."/>
            <person name="Messing J."/>
            <person name="Nelson A.B."/>
            <person name="Fuks G."/>
            <person name="Kavchok S."/>
            <person name="Keizer G."/>
            <person name="Linton E."/>
            <person name="Llaca V."/>
            <person name="Song R."/>
            <person name="Tanyolac B."/>
            <person name="Young S."/>
            <person name="Ho-Il K."/>
            <person name="Hahn J.H."/>
            <person name="Sangsakoo G."/>
            <person name="Vanavichit A."/>
            <person name="de Mattos Luiz.A.T."/>
            <person name="Zimmer P.D."/>
            <person name="Malone G."/>
            <person name="Dellagostin O."/>
            <person name="de Oliveira A.C."/>
            <person name="Bevan M."/>
            <person name="Bancroft I."/>
            <person name="Minx P."/>
            <person name="Cordum H."/>
            <person name="Wilson R."/>
            <person name="Cheng Z."/>
            <person name="Jin W."/>
            <person name="Jiang J."/>
            <person name="Leong S.A."/>
            <person name="Iwama H."/>
            <person name="Gojobori T."/>
            <person name="Itoh T."/>
            <person name="Niimura Y."/>
            <person name="Fujii Y."/>
            <person name="Habara T."/>
            <person name="Sakai H."/>
            <person name="Sato Y."/>
            <person name="Wilson G."/>
            <person name="Kumar K."/>
            <person name="McCouch S."/>
            <person name="Juretic N."/>
            <person name="Hoen D."/>
            <person name="Wright S."/>
            <person name="Bruskiewich R."/>
            <person name="Bureau T."/>
            <person name="Miyao A."/>
            <person name="Hirochika H."/>
            <person name="Nishikawa T."/>
            <person name="Kadowaki K."/>
            <person name="Sugiura M."/>
            <person name="Burr B."/>
            <person name="Sasaki T."/>
        </authorList>
    </citation>
    <scope>NUCLEOTIDE SEQUENCE [LARGE SCALE GENOMIC DNA]</scope>
    <source>
        <strain evidence="2">cv. Nipponbare</strain>
    </source>
</reference>
<sequence length="71" mass="7864">MDCNLYDVAIVSPLVHPLLDHTSCHGELTGPTNNSPFTVFDRHLSTFDVSTTHGYLWSSKTMVKELCQSPA</sequence>
<evidence type="ECO:0000313" key="2">
    <source>
        <dbReference type="Proteomes" id="UP000059680"/>
    </source>
</evidence>
<proteinExistence type="predicted"/>
<dbReference type="AlphaFoldDB" id="A0A0P0Y766"/>
<protein>
    <submittedName>
        <fullName evidence="1">Os12g0144401 protein</fullName>
    </submittedName>
</protein>
<evidence type="ECO:0000313" key="1">
    <source>
        <dbReference type="EMBL" id="BAT15870.1"/>
    </source>
</evidence>
<dbReference type="PaxDb" id="39947-A0A0P0Y766"/>
<dbReference type="Proteomes" id="UP000059680">
    <property type="component" value="Chromosome 12"/>
</dbReference>
<name>A0A0P0Y766_ORYSJ</name>
<dbReference type="InParanoid" id="A0A0P0Y766"/>
<dbReference type="EMBL" id="AP014968">
    <property type="protein sequence ID" value="BAT15870.1"/>
    <property type="molecule type" value="Genomic_DNA"/>
</dbReference>
<reference evidence="1 2" key="3">
    <citation type="journal article" date="2013" name="Rice">
        <title>Improvement of the Oryza sativa Nipponbare reference genome using next generation sequence and optical map data.</title>
        <authorList>
            <person name="Kawahara Y."/>
            <person name="de la Bastide M."/>
            <person name="Hamilton J.P."/>
            <person name="Kanamori H."/>
            <person name="McCombie W.R."/>
            <person name="Ouyang S."/>
            <person name="Schwartz D.C."/>
            <person name="Tanaka T."/>
            <person name="Wu J."/>
            <person name="Zhou S."/>
            <person name="Childs K.L."/>
            <person name="Davidson R.M."/>
            <person name="Lin H."/>
            <person name="Quesada-Ocampo L."/>
            <person name="Vaillancourt B."/>
            <person name="Sakai H."/>
            <person name="Lee S.S."/>
            <person name="Kim J."/>
            <person name="Numa H."/>
            <person name="Itoh T."/>
            <person name="Buell C.R."/>
            <person name="Matsumoto T."/>
        </authorList>
    </citation>
    <scope>NUCLEOTIDE SEQUENCE [LARGE SCALE GENOMIC DNA]</scope>
    <source>
        <strain evidence="2">cv. Nipponbare</strain>
    </source>
</reference>
<reference evidence="1 2" key="2">
    <citation type="journal article" date="2013" name="Plant Cell Physiol.">
        <title>Rice Annotation Project Database (RAP-DB): an integrative and interactive database for rice genomics.</title>
        <authorList>
            <person name="Sakai H."/>
            <person name="Lee S.S."/>
            <person name="Tanaka T."/>
            <person name="Numa H."/>
            <person name="Kim J."/>
            <person name="Kawahara Y."/>
            <person name="Wakimoto H."/>
            <person name="Yang C.C."/>
            <person name="Iwamoto M."/>
            <person name="Abe T."/>
            <person name="Yamada Y."/>
            <person name="Muto A."/>
            <person name="Inokuchi H."/>
            <person name="Ikemura T."/>
            <person name="Matsumoto T."/>
            <person name="Sasaki T."/>
            <person name="Itoh T."/>
        </authorList>
    </citation>
    <scope>NUCLEOTIDE SEQUENCE [LARGE SCALE GENOMIC DNA]</scope>
    <source>
        <strain evidence="2">cv. Nipponbare</strain>
    </source>
</reference>
<dbReference type="Gramene" id="Os12t0144401-00">
    <property type="protein sequence ID" value="Os12t0144401-00"/>
    <property type="gene ID" value="Os12g0144401"/>
</dbReference>
<accession>A0A0P0Y766</accession>
<keyword evidence="2" id="KW-1185">Reference proteome</keyword>
<gene>
    <name evidence="1" type="ordered locus">Os12g0144401</name>
    <name evidence="1" type="ORF">OSNPB_120144401</name>
</gene>
<organism evidence="1 2">
    <name type="scientific">Oryza sativa subsp. japonica</name>
    <name type="common">Rice</name>
    <dbReference type="NCBI Taxonomy" id="39947"/>
    <lineage>
        <taxon>Eukaryota</taxon>
        <taxon>Viridiplantae</taxon>
        <taxon>Streptophyta</taxon>
        <taxon>Embryophyta</taxon>
        <taxon>Tracheophyta</taxon>
        <taxon>Spermatophyta</taxon>
        <taxon>Magnoliopsida</taxon>
        <taxon>Liliopsida</taxon>
        <taxon>Poales</taxon>
        <taxon>Poaceae</taxon>
        <taxon>BOP clade</taxon>
        <taxon>Oryzoideae</taxon>
        <taxon>Oryzeae</taxon>
        <taxon>Oryzinae</taxon>
        <taxon>Oryza</taxon>
        <taxon>Oryza sativa</taxon>
    </lineage>
</organism>